<dbReference type="PANTHER" id="PTHR46972">
    <property type="entry name" value="MONOOXYGENASE ASQM-RELATED"/>
    <property type="match status" value="1"/>
</dbReference>
<organism evidence="6 7">
    <name type="scientific">Cercophora newfieldiana</name>
    <dbReference type="NCBI Taxonomy" id="92897"/>
    <lineage>
        <taxon>Eukaryota</taxon>
        <taxon>Fungi</taxon>
        <taxon>Dikarya</taxon>
        <taxon>Ascomycota</taxon>
        <taxon>Pezizomycotina</taxon>
        <taxon>Sordariomycetes</taxon>
        <taxon>Sordariomycetidae</taxon>
        <taxon>Sordariales</taxon>
        <taxon>Lasiosphaeriaceae</taxon>
        <taxon>Cercophora</taxon>
    </lineage>
</organism>
<proteinExistence type="predicted"/>
<dbReference type="Proteomes" id="UP001174936">
    <property type="component" value="Unassembled WGS sequence"/>
</dbReference>
<dbReference type="GO" id="GO:0071949">
    <property type="term" value="F:FAD binding"/>
    <property type="evidence" value="ECO:0007669"/>
    <property type="project" value="InterPro"/>
</dbReference>
<feature type="domain" description="FAD-binding" evidence="5">
    <location>
        <begin position="5"/>
        <end position="168"/>
    </location>
</feature>
<dbReference type="Gene3D" id="3.50.50.60">
    <property type="entry name" value="FAD/NAD(P)-binding domain"/>
    <property type="match status" value="1"/>
</dbReference>
<dbReference type="PANTHER" id="PTHR46972:SF1">
    <property type="entry name" value="FAD DEPENDENT OXIDOREDUCTASE DOMAIN-CONTAINING PROTEIN"/>
    <property type="match status" value="1"/>
</dbReference>
<sequence>MAPEIAIIGGGPCGLTLARLLECKGLDYVVYERDESENSTRTGGSLDIHPETGQRALQEGGLFEAFQNYARYDDTVLTLADKSGKRILQMGQGRDAPEIDRRELRQILLDAIPKDKIRWGHTLKAATLGEDSRPVLNFANGVVESGYKLVVGTDGAWSKVRSLVSQSTPKYTGRSYLESRISRENPYYPTMADKAGAGMFMTVGSRKLIVTQRQGDGSYRTYFGLEVPENFFKDGGIDIQNLETARSTLLSTFFADWSDEYKDLIRHSTDPRAWPLYSLSAEGLEWKSAPGVTLAGDAAHLAIPNGDGVNLAMTDALDLATKIAEYGIGSVDQAVREYEADMFPRGAETIRDGQMMAKIMFSEDPQPFVDLMTSFEAGAE</sequence>
<feature type="domain" description="FAD-binding" evidence="5">
    <location>
        <begin position="291"/>
        <end position="346"/>
    </location>
</feature>
<keyword evidence="7" id="KW-1185">Reference proteome</keyword>
<dbReference type="InterPro" id="IPR036188">
    <property type="entry name" value="FAD/NAD-bd_sf"/>
</dbReference>
<keyword evidence="3" id="KW-0560">Oxidoreductase</keyword>
<gene>
    <name evidence="6" type="ORF">B0T16DRAFT_328387</name>
</gene>
<reference evidence="6" key="1">
    <citation type="submission" date="2023-06" db="EMBL/GenBank/DDBJ databases">
        <title>Genome-scale phylogeny and comparative genomics of the fungal order Sordariales.</title>
        <authorList>
            <consortium name="Lawrence Berkeley National Laboratory"/>
            <person name="Hensen N."/>
            <person name="Bonometti L."/>
            <person name="Westerberg I."/>
            <person name="Brannstrom I.O."/>
            <person name="Guillou S."/>
            <person name="Cros-Aarteil S."/>
            <person name="Calhoun S."/>
            <person name="Haridas S."/>
            <person name="Kuo A."/>
            <person name="Mondo S."/>
            <person name="Pangilinan J."/>
            <person name="Riley R."/>
            <person name="Labutti K."/>
            <person name="Andreopoulos B."/>
            <person name="Lipzen A."/>
            <person name="Chen C."/>
            <person name="Yanf M."/>
            <person name="Daum C."/>
            <person name="Ng V."/>
            <person name="Clum A."/>
            <person name="Steindorff A."/>
            <person name="Ohm R."/>
            <person name="Martin F."/>
            <person name="Silar P."/>
            <person name="Natvig D."/>
            <person name="Lalanne C."/>
            <person name="Gautier V."/>
            <person name="Ament-Velasquez S.L."/>
            <person name="Kruys A."/>
            <person name="Hutchinson M.I."/>
            <person name="Powell A.J."/>
            <person name="Barry K."/>
            <person name="Miller A.N."/>
            <person name="Grigoriev I.V."/>
            <person name="Debuchy R."/>
            <person name="Gladieux P."/>
            <person name="Thoren M.H."/>
            <person name="Johannesson H."/>
        </authorList>
    </citation>
    <scope>NUCLEOTIDE SEQUENCE</scope>
    <source>
        <strain evidence="6">SMH2532-1</strain>
    </source>
</reference>
<keyword evidence="2" id="KW-0274">FAD</keyword>
<evidence type="ECO:0000256" key="4">
    <source>
        <dbReference type="ARBA" id="ARBA00023033"/>
    </source>
</evidence>
<dbReference type="AlphaFoldDB" id="A0AA40CQN7"/>
<dbReference type="PRINTS" id="PR00420">
    <property type="entry name" value="RNGMNOXGNASE"/>
</dbReference>
<evidence type="ECO:0000256" key="1">
    <source>
        <dbReference type="ARBA" id="ARBA00022630"/>
    </source>
</evidence>
<protein>
    <recommendedName>
        <fullName evidence="5">FAD-binding domain-containing protein</fullName>
    </recommendedName>
</protein>
<name>A0AA40CQN7_9PEZI</name>
<dbReference type="Pfam" id="PF01494">
    <property type="entry name" value="FAD_binding_3"/>
    <property type="match status" value="2"/>
</dbReference>
<evidence type="ECO:0000313" key="7">
    <source>
        <dbReference type="Proteomes" id="UP001174936"/>
    </source>
</evidence>
<comment type="caution">
    <text evidence="6">The sequence shown here is derived from an EMBL/GenBank/DDBJ whole genome shotgun (WGS) entry which is preliminary data.</text>
</comment>
<dbReference type="GO" id="GO:0004497">
    <property type="term" value="F:monooxygenase activity"/>
    <property type="evidence" value="ECO:0007669"/>
    <property type="project" value="UniProtKB-KW"/>
</dbReference>
<accession>A0AA40CQN7</accession>
<evidence type="ECO:0000313" key="6">
    <source>
        <dbReference type="EMBL" id="KAK0647122.1"/>
    </source>
</evidence>
<evidence type="ECO:0000259" key="5">
    <source>
        <dbReference type="Pfam" id="PF01494"/>
    </source>
</evidence>
<keyword evidence="4" id="KW-0503">Monooxygenase</keyword>
<keyword evidence="1" id="KW-0285">Flavoprotein</keyword>
<dbReference type="EMBL" id="JAULSV010000004">
    <property type="protein sequence ID" value="KAK0647122.1"/>
    <property type="molecule type" value="Genomic_DNA"/>
</dbReference>
<dbReference type="SUPFAM" id="SSF51905">
    <property type="entry name" value="FAD/NAD(P)-binding domain"/>
    <property type="match status" value="1"/>
</dbReference>
<evidence type="ECO:0000256" key="3">
    <source>
        <dbReference type="ARBA" id="ARBA00023002"/>
    </source>
</evidence>
<evidence type="ECO:0000256" key="2">
    <source>
        <dbReference type="ARBA" id="ARBA00022827"/>
    </source>
</evidence>
<dbReference type="InterPro" id="IPR002938">
    <property type="entry name" value="FAD-bd"/>
</dbReference>